<name>A0A5Q2WG37_9CAUD</name>
<evidence type="ECO:0000256" key="1">
    <source>
        <dbReference type="SAM" id="Coils"/>
    </source>
</evidence>
<keyword evidence="2" id="KW-0472">Membrane</keyword>
<feature type="transmembrane region" description="Helical" evidence="2">
    <location>
        <begin position="45"/>
        <end position="64"/>
    </location>
</feature>
<dbReference type="EMBL" id="MN369743">
    <property type="protein sequence ID" value="QGH78355.1"/>
    <property type="molecule type" value="Genomic_DNA"/>
</dbReference>
<keyword evidence="1" id="KW-0175">Coiled coil</keyword>
<reference evidence="3 4" key="1">
    <citation type="submission" date="2019-08" db="EMBL/GenBank/DDBJ databases">
        <authorList>
            <person name="Patel M."/>
            <person name="Bullock H.E."/>
            <person name="Julsaint S.M."/>
            <person name="Lamb R.J."/>
            <person name="Mason B.E."/>
            <person name="Pfeiffer J.P."/>
            <person name="Nayek S."/>
            <person name="Klug H."/>
            <person name="Hughes L.E."/>
            <person name="Garlena R.A."/>
            <person name="Russell D.A."/>
            <person name="Pope W.H."/>
            <person name="Jacobs-Sera D."/>
            <person name="Hatfull G.F."/>
        </authorList>
    </citation>
    <scope>NUCLEOTIDE SEQUENCE [LARGE SCALE GENOMIC DNA]</scope>
</reference>
<feature type="coiled-coil region" evidence="1">
    <location>
        <begin position="64"/>
        <end position="112"/>
    </location>
</feature>
<dbReference type="Pfam" id="PF04120">
    <property type="entry name" value="Iron_permease"/>
    <property type="match status" value="1"/>
</dbReference>
<accession>A0A5Q2WG37</accession>
<evidence type="ECO:0000313" key="4">
    <source>
        <dbReference type="Proteomes" id="UP000394443"/>
    </source>
</evidence>
<dbReference type="GO" id="GO:0055085">
    <property type="term" value="P:transmembrane transport"/>
    <property type="evidence" value="ECO:0007669"/>
    <property type="project" value="InterPro"/>
</dbReference>
<dbReference type="InterPro" id="IPR007251">
    <property type="entry name" value="Iron_permease_Fet4"/>
</dbReference>
<dbReference type="Proteomes" id="UP000394443">
    <property type="component" value="Segment"/>
</dbReference>
<organism evidence="3 4">
    <name type="scientific">Streptomyces phage Tribute</name>
    <dbReference type="NCBI Taxonomy" id="2653772"/>
    <lineage>
        <taxon>Viruses</taxon>
        <taxon>Duplodnaviria</taxon>
        <taxon>Heunggongvirae</taxon>
        <taxon>Uroviricota</taxon>
        <taxon>Caudoviricetes</taxon>
        <taxon>Stanwilliamsviridae</taxon>
        <taxon>Boydwoodruffvirinae</taxon>
        <taxon>Samistivirus</taxon>
        <taxon>Samistivirus peebs</taxon>
    </lineage>
</organism>
<keyword evidence="2" id="KW-1133">Transmembrane helix</keyword>
<feature type="transmembrane region" description="Helical" evidence="2">
    <location>
        <begin position="20"/>
        <end position="39"/>
    </location>
</feature>
<proteinExistence type="predicted"/>
<evidence type="ECO:0000313" key="3">
    <source>
        <dbReference type="EMBL" id="QGH78355.1"/>
    </source>
</evidence>
<gene>
    <name evidence="3" type="primary">205</name>
    <name evidence="3" type="ORF">SEA_TRIBUTE_205</name>
</gene>
<keyword evidence="2" id="KW-0812">Transmembrane</keyword>
<evidence type="ECO:0000256" key="2">
    <source>
        <dbReference type="SAM" id="Phobius"/>
    </source>
</evidence>
<protein>
    <submittedName>
        <fullName evidence="3">Membrane protein</fullName>
    </submittedName>
</protein>
<sequence>MNAWFNKFADKAGRVVSHAAFFAVCVLIVLLWAPSFFIVGNIDTWQLIINTLTTIITFLLVALLQNTQQRFEDASNEKENALAKGVARLLEKEGLTNEARELYDAYRTEEAET</sequence>